<dbReference type="OrthoDB" id="1924787at2759"/>
<dbReference type="InterPro" id="IPR004263">
    <property type="entry name" value="Exostosin"/>
</dbReference>
<keyword evidence="5" id="KW-0333">Golgi apparatus</keyword>
<dbReference type="STRING" id="29655.A0A0K9PJY2"/>
<evidence type="ECO:0000259" key="6">
    <source>
        <dbReference type="Pfam" id="PF03016"/>
    </source>
</evidence>
<dbReference type="GO" id="GO:0016757">
    <property type="term" value="F:glycosyltransferase activity"/>
    <property type="evidence" value="ECO:0007669"/>
    <property type="project" value="UniProtKB-KW"/>
</dbReference>
<dbReference type="Proteomes" id="UP000036987">
    <property type="component" value="Unassembled WGS sequence"/>
</dbReference>
<dbReference type="OMA" id="EKWLEMW"/>
<evidence type="ECO:0000256" key="2">
    <source>
        <dbReference type="ARBA" id="ARBA00010271"/>
    </source>
</evidence>
<dbReference type="PANTHER" id="PTHR11062:SF48">
    <property type="entry name" value="OJ1485_B09.5 PROTEIN"/>
    <property type="match status" value="1"/>
</dbReference>
<feature type="domain" description="Exostosin GT47" evidence="6">
    <location>
        <begin position="50"/>
        <end position="359"/>
    </location>
</feature>
<comment type="similarity">
    <text evidence="2">Belongs to the glycosyltransferase 47 family.</text>
</comment>
<reference evidence="8" key="1">
    <citation type="journal article" date="2016" name="Nature">
        <title>The genome of the seagrass Zostera marina reveals angiosperm adaptation to the sea.</title>
        <authorList>
            <person name="Olsen J.L."/>
            <person name="Rouze P."/>
            <person name="Verhelst B."/>
            <person name="Lin Y.-C."/>
            <person name="Bayer T."/>
            <person name="Collen J."/>
            <person name="Dattolo E."/>
            <person name="De Paoli E."/>
            <person name="Dittami S."/>
            <person name="Maumus F."/>
            <person name="Michel G."/>
            <person name="Kersting A."/>
            <person name="Lauritano C."/>
            <person name="Lohaus R."/>
            <person name="Toepel M."/>
            <person name="Tonon T."/>
            <person name="Vanneste K."/>
            <person name="Amirebrahimi M."/>
            <person name="Brakel J."/>
            <person name="Bostroem C."/>
            <person name="Chovatia M."/>
            <person name="Grimwood J."/>
            <person name="Jenkins J.W."/>
            <person name="Jueterbock A."/>
            <person name="Mraz A."/>
            <person name="Stam W.T."/>
            <person name="Tice H."/>
            <person name="Bornberg-Bauer E."/>
            <person name="Green P.J."/>
            <person name="Pearson G.A."/>
            <person name="Procaccini G."/>
            <person name="Duarte C.M."/>
            <person name="Schmutz J."/>
            <person name="Reusch T.B.H."/>
            <person name="Van de Peer Y."/>
        </authorList>
    </citation>
    <scope>NUCLEOTIDE SEQUENCE [LARGE SCALE GENOMIC DNA]</scope>
    <source>
        <strain evidence="8">cv. Finnish</strain>
    </source>
</reference>
<evidence type="ECO:0000313" key="7">
    <source>
        <dbReference type="EMBL" id="KMZ68545.1"/>
    </source>
</evidence>
<evidence type="ECO:0000313" key="8">
    <source>
        <dbReference type="Proteomes" id="UP000036987"/>
    </source>
</evidence>
<proteinExistence type="inferred from homology"/>
<dbReference type="AlphaFoldDB" id="A0A0K9PJY2"/>
<keyword evidence="8" id="KW-1185">Reference proteome</keyword>
<keyword evidence="4" id="KW-0812">Transmembrane</keyword>
<comment type="caution">
    <text evidence="7">The sequence shown here is derived from an EMBL/GenBank/DDBJ whole genome shotgun (WGS) entry which is preliminary data.</text>
</comment>
<protein>
    <submittedName>
        <fullName evidence="7">Pectin beta-glucuronyltransferase, family GT47</fullName>
    </submittedName>
</protein>
<evidence type="ECO:0000256" key="5">
    <source>
        <dbReference type="ARBA" id="ARBA00023034"/>
    </source>
</evidence>
<dbReference type="GO" id="GO:0000139">
    <property type="term" value="C:Golgi membrane"/>
    <property type="evidence" value="ECO:0007669"/>
    <property type="project" value="UniProtKB-SubCell"/>
</dbReference>
<dbReference type="EMBL" id="LFYR01000834">
    <property type="protein sequence ID" value="KMZ68545.1"/>
    <property type="molecule type" value="Genomic_DNA"/>
</dbReference>
<dbReference type="InterPro" id="IPR040911">
    <property type="entry name" value="Exostosin_GT47"/>
</dbReference>
<keyword evidence="4" id="KW-0735">Signal-anchor</keyword>
<sequence>MKVPRSVVFQSSTILVLIVSLTFLISSSDLSTNFKLPLLISPSSADRSSNPPLRVYMYDLPPRFNVEMLGYKYSTAPNSTNFPLLPRHFGVKRQHSVEYWMMGSLMVEDVDGLEAVRVQNGDDADVFFVPFFSSLSFNSHGRNMTDPETVVDRQLQVDLIDFLKTTKYWKRSGGRDHVFPMTHPNAFRFHKDQINASIFVVVDFGRVQENVSSLHKDVVTPYVHLADVYPNDDPPDPYESRKTLLYFRGRTIRKDDGRVRVKLAKLLDGYADINMQESRPTGSAIKASTKGMRSSKFCLNPAGDTPSSCRLFDAIVSHCIPIIISDRIELPFEDEIDYRNFSLFFSVEEALKPDYLISKLREFPKEKWVEMWMKLKNVSHHYEFHYPPVSGDAVSMLWKQVRHKLPEVNLAVHRNARLKIPDWLKTR</sequence>
<keyword evidence="3" id="KW-0328">Glycosyltransferase</keyword>
<dbReference type="PANTHER" id="PTHR11062">
    <property type="entry name" value="EXOSTOSIN HEPARAN SULFATE GLYCOSYLTRANSFERASE -RELATED"/>
    <property type="match status" value="1"/>
</dbReference>
<organism evidence="7 8">
    <name type="scientific">Zostera marina</name>
    <name type="common">Eelgrass</name>
    <dbReference type="NCBI Taxonomy" id="29655"/>
    <lineage>
        <taxon>Eukaryota</taxon>
        <taxon>Viridiplantae</taxon>
        <taxon>Streptophyta</taxon>
        <taxon>Embryophyta</taxon>
        <taxon>Tracheophyta</taxon>
        <taxon>Spermatophyta</taxon>
        <taxon>Magnoliopsida</taxon>
        <taxon>Liliopsida</taxon>
        <taxon>Zosteraceae</taxon>
        <taxon>Zostera</taxon>
    </lineage>
</organism>
<evidence type="ECO:0000256" key="4">
    <source>
        <dbReference type="ARBA" id="ARBA00022968"/>
    </source>
</evidence>
<comment type="subcellular location">
    <subcellularLocation>
        <location evidence="1">Golgi apparatus membrane</location>
        <topology evidence="1">Single-pass type II membrane protein</topology>
    </subcellularLocation>
</comment>
<dbReference type="Pfam" id="PF03016">
    <property type="entry name" value="Exostosin_GT47"/>
    <property type="match status" value="1"/>
</dbReference>
<evidence type="ECO:0000256" key="1">
    <source>
        <dbReference type="ARBA" id="ARBA00004323"/>
    </source>
</evidence>
<keyword evidence="7" id="KW-0808">Transferase</keyword>
<accession>A0A0K9PJY2</accession>
<name>A0A0K9PJY2_ZOSMR</name>
<gene>
    <name evidence="7" type="ORF">ZOSMA_237G00060</name>
</gene>
<evidence type="ECO:0000256" key="3">
    <source>
        <dbReference type="ARBA" id="ARBA00022676"/>
    </source>
</evidence>